<evidence type="ECO:0000256" key="1">
    <source>
        <dbReference type="SAM" id="MobiDB-lite"/>
    </source>
</evidence>
<name>A0ABP7XCA6_9ACTN</name>
<protein>
    <submittedName>
        <fullName evidence="2">Uncharacterized protein</fullName>
    </submittedName>
</protein>
<reference evidence="3" key="1">
    <citation type="journal article" date="2019" name="Int. J. Syst. Evol. Microbiol.">
        <title>The Global Catalogue of Microorganisms (GCM) 10K type strain sequencing project: providing services to taxonomists for standard genome sequencing and annotation.</title>
        <authorList>
            <consortium name="The Broad Institute Genomics Platform"/>
            <consortium name="The Broad Institute Genome Sequencing Center for Infectious Disease"/>
            <person name="Wu L."/>
            <person name="Ma J."/>
        </authorList>
    </citation>
    <scope>NUCLEOTIDE SEQUENCE [LARGE SCALE GENOMIC DNA]</scope>
    <source>
        <strain evidence="3">JCM 16703</strain>
    </source>
</reference>
<gene>
    <name evidence="2" type="ORF">GCM10022215_05870</name>
</gene>
<evidence type="ECO:0000313" key="3">
    <source>
        <dbReference type="Proteomes" id="UP001501495"/>
    </source>
</evidence>
<dbReference type="EMBL" id="BAAAZH010000005">
    <property type="protein sequence ID" value="GAA4110614.1"/>
    <property type="molecule type" value="Genomic_DNA"/>
</dbReference>
<keyword evidence="3" id="KW-1185">Reference proteome</keyword>
<dbReference type="Proteomes" id="UP001501495">
    <property type="component" value="Unassembled WGS sequence"/>
</dbReference>
<proteinExistence type="predicted"/>
<sequence length="73" mass="7984">MQPPSAGMRSPPRQSWVVVANNAGFTMGTARDQAHPRLCCNRRTTLTPRRVLVGDPRIGPSRWCDTRRPGGAG</sequence>
<organism evidence="2 3">
    <name type="scientific">Nocardioides fonticola</name>
    <dbReference type="NCBI Taxonomy" id="450363"/>
    <lineage>
        <taxon>Bacteria</taxon>
        <taxon>Bacillati</taxon>
        <taxon>Actinomycetota</taxon>
        <taxon>Actinomycetes</taxon>
        <taxon>Propionibacteriales</taxon>
        <taxon>Nocardioidaceae</taxon>
        <taxon>Nocardioides</taxon>
    </lineage>
</organism>
<accession>A0ABP7XCA6</accession>
<comment type="caution">
    <text evidence="2">The sequence shown here is derived from an EMBL/GenBank/DDBJ whole genome shotgun (WGS) entry which is preliminary data.</text>
</comment>
<evidence type="ECO:0000313" key="2">
    <source>
        <dbReference type="EMBL" id="GAA4110614.1"/>
    </source>
</evidence>
<feature type="region of interest" description="Disordered" evidence="1">
    <location>
        <begin position="52"/>
        <end position="73"/>
    </location>
</feature>
<feature type="compositionally biased region" description="Basic and acidic residues" evidence="1">
    <location>
        <begin position="64"/>
        <end position="73"/>
    </location>
</feature>